<dbReference type="Proteomes" id="UP000638836">
    <property type="component" value="Unassembled WGS sequence"/>
</dbReference>
<feature type="transmembrane region" description="Helical" evidence="1">
    <location>
        <begin position="49"/>
        <end position="67"/>
    </location>
</feature>
<keyword evidence="1" id="KW-0812">Transmembrane</keyword>
<feature type="transmembrane region" description="Helical" evidence="1">
    <location>
        <begin position="15"/>
        <end position="37"/>
    </location>
</feature>
<dbReference type="EMBL" id="WNJQ01000013">
    <property type="protein sequence ID" value="MBC9826206.1"/>
    <property type="molecule type" value="Genomic_DNA"/>
</dbReference>
<evidence type="ECO:0000313" key="3">
    <source>
        <dbReference type="Proteomes" id="UP000638836"/>
    </source>
</evidence>
<dbReference type="RefSeq" id="WP_034538316.1">
    <property type="nucleotide sequence ID" value="NZ_JAMAYM010000007.1"/>
</dbReference>
<name>A0ABR7TGX5_9LACT</name>
<organism evidence="2 3">
    <name type="scientific">Carnobacterium inhibens</name>
    <dbReference type="NCBI Taxonomy" id="147709"/>
    <lineage>
        <taxon>Bacteria</taxon>
        <taxon>Bacillati</taxon>
        <taxon>Bacillota</taxon>
        <taxon>Bacilli</taxon>
        <taxon>Lactobacillales</taxon>
        <taxon>Carnobacteriaceae</taxon>
        <taxon>Carnobacterium</taxon>
    </lineage>
</organism>
<keyword evidence="1" id="KW-1133">Transmembrane helix</keyword>
<gene>
    <name evidence="2" type="ORF">GLO26_10460</name>
</gene>
<sequence length="146" mass="17277">MKQYDEYQKFMRYKYGYYSFMTLILLIVSNYILGLIFEVQWAQTKELETIIITFITVLFFINISVYHNAYFRKNEDKKGSIIGLLFLGIFNIFVAYQSLGVYPEDFILNGKIGEGLIQFFSGLMFLSIPITYFIRDKIDKKRSAKE</sequence>
<protein>
    <submittedName>
        <fullName evidence="2">Uncharacterized protein</fullName>
    </submittedName>
</protein>
<comment type="caution">
    <text evidence="2">The sequence shown here is derived from an EMBL/GenBank/DDBJ whole genome shotgun (WGS) entry which is preliminary data.</text>
</comment>
<keyword evidence="3" id="KW-1185">Reference proteome</keyword>
<evidence type="ECO:0000256" key="1">
    <source>
        <dbReference type="SAM" id="Phobius"/>
    </source>
</evidence>
<feature type="transmembrane region" description="Helical" evidence="1">
    <location>
        <begin position="79"/>
        <end position="96"/>
    </location>
</feature>
<keyword evidence="1" id="KW-0472">Membrane</keyword>
<accession>A0ABR7TGX5</accession>
<feature type="transmembrane region" description="Helical" evidence="1">
    <location>
        <begin position="116"/>
        <end position="134"/>
    </location>
</feature>
<evidence type="ECO:0000313" key="2">
    <source>
        <dbReference type="EMBL" id="MBC9826206.1"/>
    </source>
</evidence>
<reference evidence="2 3" key="1">
    <citation type="journal article" date="2020" name="Microorganisms">
        <title>New Insight into Antimicrobial Compounds from Food and Marine-Sourced Carnobacterium Species through Phenotype and Genome Analyses.</title>
        <authorList>
            <person name="Begrem S."/>
            <person name="Ivaniuk F."/>
            <person name="Gigout-Chevalier F."/>
            <person name="Kolypczuk L."/>
            <person name="Bonnetot S."/>
            <person name="Leroi F."/>
            <person name="Grovel O."/>
            <person name="Delbarre-Ladrat C."/>
            <person name="Passerini D."/>
        </authorList>
    </citation>
    <scope>NUCLEOTIDE SEQUENCE [LARGE SCALE GENOMIC DNA]</scope>
    <source>
        <strain evidence="2 3">MIP2551</strain>
    </source>
</reference>
<proteinExistence type="predicted"/>